<keyword evidence="4 6" id="KW-1133">Transmembrane helix</keyword>
<feature type="transmembrane region" description="Helical" evidence="6">
    <location>
        <begin position="12"/>
        <end position="34"/>
    </location>
</feature>
<dbReference type="OrthoDB" id="5702716at2"/>
<feature type="transmembrane region" description="Helical" evidence="6">
    <location>
        <begin position="40"/>
        <end position="65"/>
    </location>
</feature>
<dbReference type="InterPro" id="IPR005598">
    <property type="entry name" value="ATP_synth_I"/>
</dbReference>
<dbReference type="AlphaFoldDB" id="A0A4R6NZ30"/>
<dbReference type="EMBL" id="SNXI01000023">
    <property type="protein sequence ID" value="TDP28204.1"/>
    <property type="molecule type" value="Genomic_DNA"/>
</dbReference>
<keyword evidence="3 6" id="KW-0812">Transmembrane</keyword>
<reference evidence="7 8" key="1">
    <citation type="submission" date="2019-03" db="EMBL/GenBank/DDBJ databases">
        <title>Freshwater and sediment microbial communities from various areas in North America, analyzing microbe dynamics in response to fracking.</title>
        <authorList>
            <person name="Lamendella R."/>
        </authorList>
    </citation>
    <scope>NUCLEOTIDE SEQUENCE [LARGE SCALE GENOMIC DNA]</scope>
    <source>
        <strain evidence="7 8">18_TX</strain>
    </source>
</reference>
<evidence type="ECO:0000256" key="3">
    <source>
        <dbReference type="ARBA" id="ARBA00022692"/>
    </source>
</evidence>
<keyword evidence="8" id="KW-1185">Reference proteome</keyword>
<keyword evidence="2" id="KW-1003">Cell membrane</keyword>
<comment type="subcellular location">
    <subcellularLocation>
        <location evidence="1">Cell membrane</location>
        <topology evidence="1">Multi-pass membrane protein</topology>
    </subcellularLocation>
</comment>
<evidence type="ECO:0000256" key="4">
    <source>
        <dbReference type="ARBA" id="ARBA00022989"/>
    </source>
</evidence>
<dbReference type="GO" id="GO:0005886">
    <property type="term" value="C:plasma membrane"/>
    <property type="evidence" value="ECO:0007669"/>
    <property type="project" value="UniProtKB-SubCell"/>
</dbReference>
<name>A0A4R6NZ30_9GAMM</name>
<sequence>MVQSLGRVGRQLAFKTVLYQLVVVALLTIMVALSTQWNNAWPVIAGGLAAIIPNALFGLIAFMHAGARANQKVVKSFFVGEGVKLMLTAVLISLLFLLTDFNPLWLMSGFVFAVISQWVAPILFLKST</sequence>
<evidence type="ECO:0000256" key="2">
    <source>
        <dbReference type="ARBA" id="ARBA00022475"/>
    </source>
</evidence>
<evidence type="ECO:0000256" key="5">
    <source>
        <dbReference type="ARBA" id="ARBA00023136"/>
    </source>
</evidence>
<accession>A0A4R6NZ30</accession>
<proteinExistence type="predicted"/>
<gene>
    <name evidence="7" type="ORF">DEU29_12325</name>
</gene>
<organism evidence="7 8">
    <name type="scientific">Idiomarina aquatica</name>
    <dbReference type="NCBI Taxonomy" id="1327752"/>
    <lineage>
        <taxon>Bacteria</taxon>
        <taxon>Pseudomonadati</taxon>
        <taxon>Pseudomonadota</taxon>
        <taxon>Gammaproteobacteria</taxon>
        <taxon>Alteromonadales</taxon>
        <taxon>Idiomarinaceae</taxon>
        <taxon>Idiomarina</taxon>
    </lineage>
</organism>
<keyword evidence="5 6" id="KW-0472">Membrane</keyword>
<evidence type="ECO:0000313" key="8">
    <source>
        <dbReference type="Proteomes" id="UP000295531"/>
    </source>
</evidence>
<dbReference type="Pfam" id="PF03899">
    <property type="entry name" value="ATP-synt_I"/>
    <property type="match status" value="1"/>
</dbReference>
<dbReference type="RefSeq" id="WP_133540665.1">
    <property type="nucleotide sequence ID" value="NZ_SNXI01000023.1"/>
</dbReference>
<feature type="transmembrane region" description="Helical" evidence="6">
    <location>
        <begin position="104"/>
        <end position="125"/>
    </location>
</feature>
<evidence type="ECO:0000256" key="6">
    <source>
        <dbReference type="SAM" id="Phobius"/>
    </source>
</evidence>
<comment type="caution">
    <text evidence="7">The sequence shown here is derived from an EMBL/GenBank/DDBJ whole genome shotgun (WGS) entry which is preliminary data.</text>
</comment>
<protein>
    <submittedName>
        <fullName evidence="7">ATP synthase protein I</fullName>
    </submittedName>
</protein>
<evidence type="ECO:0000256" key="1">
    <source>
        <dbReference type="ARBA" id="ARBA00004651"/>
    </source>
</evidence>
<evidence type="ECO:0000313" key="7">
    <source>
        <dbReference type="EMBL" id="TDP28204.1"/>
    </source>
</evidence>
<feature type="transmembrane region" description="Helical" evidence="6">
    <location>
        <begin position="77"/>
        <end position="98"/>
    </location>
</feature>
<dbReference type="Proteomes" id="UP000295531">
    <property type="component" value="Unassembled WGS sequence"/>
</dbReference>